<keyword evidence="5 6" id="KW-0067">ATP-binding</keyword>
<dbReference type="Gene3D" id="3.30.200.20">
    <property type="entry name" value="Phosphorylase Kinase, domain 1"/>
    <property type="match status" value="1"/>
</dbReference>
<dbReference type="SMART" id="SM00220">
    <property type="entry name" value="S_TKc"/>
    <property type="match status" value="1"/>
</dbReference>
<dbReference type="InterPro" id="IPR011009">
    <property type="entry name" value="Kinase-like_dom_sf"/>
</dbReference>
<dbReference type="OrthoDB" id="248923at2759"/>
<dbReference type="GO" id="GO:0004672">
    <property type="term" value="F:protein kinase activity"/>
    <property type="evidence" value="ECO:0007669"/>
    <property type="project" value="InterPro"/>
</dbReference>
<comment type="similarity">
    <text evidence="1">Belongs to the protein kinase superfamily. STE Ser/Thr protein kinase family. STE20 subfamily.</text>
</comment>
<feature type="compositionally biased region" description="Basic and acidic residues" evidence="7">
    <location>
        <begin position="502"/>
        <end position="511"/>
    </location>
</feature>
<evidence type="ECO:0000256" key="1">
    <source>
        <dbReference type="ARBA" id="ARBA00008874"/>
    </source>
</evidence>
<dbReference type="PROSITE" id="PS50011">
    <property type="entry name" value="PROTEIN_KINASE_DOM"/>
    <property type="match status" value="1"/>
</dbReference>
<feature type="compositionally biased region" description="Low complexity" evidence="7">
    <location>
        <begin position="512"/>
        <end position="542"/>
    </location>
</feature>
<dbReference type="FunFam" id="1.10.510.10:FF:000947">
    <property type="entry name" value="serine/threonine-protein kinase OSR1"/>
    <property type="match status" value="1"/>
</dbReference>
<feature type="compositionally biased region" description="Acidic residues" evidence="7">
    <location>
        <begin position="490"/>
        <end position="501"/>
    </location>
</feature>
<accession>A0A5B8N1W7</accession>
<evidence type="ECO:0000256" key="4">
    <source>
        <dbReference type="ARBA" id="ARBA00022777"/>
    </source>
</evidence>
<evidence type="ECO:0000259" key="8">
    <source>
        <dbReference type="PROSITE" id="PS50011"/>
    </source>
</evidence>
<reference evidence="9 10" key="1">
    <citation type="submission" date="2018-07" db="EMBL/GenBank/DDBJ databases">
        <title>The complete nuclear genome of the prasinophyte Chloropicon primus (CCMP1205).</title>
        <authorList>
            <person name="Pombert J.-F."/>
            <person name="Otis C."/>
            <person name="Turmel M."/>
            <person name="Lemieux C."/>
        </authorList>
    </citation>
    <scope>NUCLEOTIDE SEQUENCE [LARGE SCALE GENOMIC DNA]</scope>
    <source>
        <strain evidence="9 10">CCMP1205</strain>
    </source>
</reference>
<dbReference type="PROSITE" id="PS00108">
    <property type="entry name" value="PROTEIN_KINASE_ST"/>
    <property type="match status" value="1"/>
</dbReference>
<keyword evidence="3 6" id="KW-0547">Nucleotide-binding</keyword>
<evidence type="ECO:0000256" key="6">
    <source>
        <dbReference type="PROSITE-ProRule" id="PRU10141"/>
    </source>
</evidence>
<dbReference type="Proteomes" id="UP000316726">
    <property type="component" value="Chromosome 18"/>
</dbReference>
<dbReference type="GO" id="GO:0043539">
    <property type="term" value="F:protein serine/threonine kinase activator activity"/>
    <property type="evidence" value="ECO:0007669"/>
    <property type="project" value="InterPro"/>
</dbReference>
<dbReference type="InterPro" id="IPR047173">
    <property type="entry name" value="STRAD_A/B-like"/>
</dbReference>
<keyword evidence="10" id="KW-1185">Reference proteome</keyword>
<protein>
    <submittedName>
        <fullName evidence="9">Serine/threonine-protein kinase</fullName>
    </submittedName>
</protein>
<feature type="binding site" evidence="6">
    <location>
        <position position="55"/>
    </location>
    <ligand>
        <name>ATP</name>
        <dbReference type="ChEBI" id="CHEBI:30616"/>
    </ligand>
</feature>
<gene>
    <name evidence="9" type="ORF">A3770_18p82320</name>
</gene>
<keyword evidence="2" id="KW-0808">Transferase</keyword>
<feature type="domain" description="Protein kinase" evidence="8">
    <location>
        <begin position="26"/>
        <end position="292"/>
    </location>
</feature>
<evidence type="ECO:0000313" key="10">
    <source>
        <dbReference type="Proteomes" id="UP000316726"/>
    </source>
</evidence>
<feature type="region of interest" description="Disordered" evidence="7">
    <location>
        <begin position="419"/>
        <end position="450"/>
    </location>
</feature>
<evidence type="ECO:0000256" key="2">
    <source>
        <dbReference type="ARBA" id="ARBA00022679"/>
    </source>
</evidence>
<feature type="region of interest" description="Disordered" evidence="7">
    <location>
        <begin position="594"/>
        <end position="615"/>
    </location>
</feature>
<dbReference type="GO" id="GO:0005524">
    <property type="term" value="F:ATP binding"/>
    <property type="evidence" value="ECO:0007669"/>
    <property type="project" value="UniProtKB-UniRule"/>
</dbReference>
<dbReference type="PANTHER" id="PTHR48014">
    <property type="entry name" value="SERINE/THREONINE-PROTEIN KINASE FRAY2"/>
    <property type="match status" value="1"/>
</dbReference>
<proteinExistence type="inferred from homology"/>
<feature type="compositionally biased region" description="Polar residues" evidence="7">
    <location>
        <begin position="439"/>
        <end position="450"/>
    </location>
</feature>
<dbReference type="AlphaFoldDB" id="A0A5B8N1W7"/>
<dbReference type="Gene3D" id="1.10.510.10">
    <property type="entry name" value="Transferase(Phosphotransferase) domain 1"/>
    <property type="match status" value="1"/>
</dbReference>
<dbReference type="InterPro" id="IPR008271">
    <property type="entry name" value="Ser/Thr_kinase_AS"/>
</dbReference>
<dbReference type="Pfam" id="PF00069">
    <property type="entry name" value="Pkinase"/>
    <property type="match status" value="1"/>
</dbReference>
<feature type="compositionally biased region" description="Polar residues" evidence="7">
    <location>
        <begin position="698"/>
        <end position="711"/>
    </location>
</feature>
<name>A0A5B8N1W7_9CHLO</name>
<evidence type="ECO:0000256" key="3">
    <source>
        <dbReference type="ARBA" id="ARBA00022741"/>
    </source>
</evidence>
<dbReference type="STRING" id="1764295.A0A5B8N1W7"/>
<feature type="region of interest" description="Disordered" evidence="7">
    <location>
        <begin position="665"/>
        <end position="711"/>
    </location>
</feature>
<evidence type="ECO:0000313" key="9">
    <source>
        <dbReference type="EMBL" id="QDZ25714.1"/>
    </source>
</evidence>
<dbReference type="InterPro" id="IPR017441">
    <property type="entry name" value="Protein_kinase_ATP_BS"/>
</dbReference>
<keyword evidence="4 9" id="KW-0418">Kinase</keyword>
<feature type="region of interest" description="Disordered" evidence="7">
    <location>
        <begin position="462"/>
        <end position="558"/>
    </location>
</feature>
<evidence type="ECO:0000256" key="5">
    <source>
        <dbReference type="ARBA" id="ARBA00022840"/>
    </source>
</evidence>
<sequence length="711" mass="78406">MLRNHSSTNVASATAKKTYPTSAADYEVLDVVGQGVSAKVFRALCKPLNEIVAVKTIELEGMNSNLEEIMREAKTMRMAQHPNILSLHCSFVTKDNALWMVMPYVGGGSVLSIMKWAYRDGLEESWIASILCEVLKSVAYMHKNKFIHRDIKAGNILIDLDGHVKLGDFGVAATMERSGSWGKGGNTRQTFVGTPCWMAPEVMEQIEGYDWHADIWSFGITMLEMAHGHAPFAKYPPMKVLLMTLQNEPPKLEESYKQRHFSKAMREVVQLCLQKDPKRRPTAAKLLEHRLFKNAHHDKEFLVKHLLKGLPSLVERVHNLSNTVQKSMKTNNGGAGEGDKDVSRFAAQQEMETKSQDAYVKGVSAWDFDVSALKMDAANEPSGEDSKATEKKLGLNVQAPGGSLGGPVQVTSPLSIKQKTPAAHKGRFKINLEDDDESLMNSPPTSGNNMLTRRLSQKILDTKPLAQATQPVAKENVKKEQRGRFFISGENEDERDDVQDLDELKAPKKQQDMSSSQHAQSSAATKLDQAASESSGKPASAAKAKDGSQARGGAGPEASVSPQVVQYLQGMQASLQQQQDTLSYLLGSGGSLKLGGQKGAALQSPRPHSLHESGQHHAQLLKSLDEMTLSIRGLCEENDKLKKRNLHLERELTKCQNKLLELQEAKEEEEEEQQMKQIERVSSQVINDRDNARHLASANRSLSDKSLTGGS</sequence>
<evidence type="ECO:0000256" key="7">
    <source>
        <dbReference type="SAM" id="MobiDB-lite"/>
    </source>
</evidence>
<dbReference type="EMBL" id="CP031051">
    <property type="protein sequence ID" value="QDZ25714.1"/>
    <property type="molecule type" value="Genomic_DNA"/>
</dbReference>
<dbReference type="PANTHER" id="PTHR48014:SF21">
    <property type="entry name" value="SERINE_THREONINE-PROTEIN KINASE FRAY2"/>
    <property type="match status" value="1"/>
</dbReference>
<dbReference type="SUPFAM" id="SSF56112">
    <property type="entry name" value="Protein kinase-like (PK-like)"/>
    <property type="match status" value="1"/>
</dbReference>
<dbReference type="InterPro" id="IPR000719">
    <property type="entry name" value="Prot_kinase_dom"/>
</dbReference>
<dbReference type="PROSITE" id="PS00107">
    <property type="entry name" value="PROTEIN_KINASE_ATP"/>
    <property type="match status" value="1"/>
</dbReference>
<organism evidence="9 10">
    <name type="scientific">Chloropicon primus</name>
    <dbReference type="NCBI Taxonomy" id="1764295"/>
    <lineage>
        <taxon>Eukaryota</taxon>
        <taxon>Viridiplantae</taxon>
        <taxon>Chlorophyta</taxon>
        <taxon>Chloropicophyceae</taxon>
        <taxon>Chloropicales</taxon>
        <taxon>Chloropicaceae</taxon>
        <taxon>Chloropicon</taxon>
    </lineage>
</organism>